<protein>
    <recommendedName>
        <fullName evidence="7">PRA1 family protein</fullName>
    </recommendedName>
</protein>
<dbReference type="GO" id="GO:0016020">
    <property type="term" value="C:membrane"/>
    <property type="evidence" value="ECO:0007669"/>
    <property type="project" value="UniProtKB-SubCell"/>
</dbReference>
<proteinExistence type="inferred from homology"/>
<comment type="function">
    <text evidence="1 7">May be involved in both secretory and endocytic intracellular trafficking in the endosomal/prevacuolar compartments.</text>
</comment>
<comment type="caution">
    <text evidence="7">Lacks conserved residue(s) required for the propagation of feature annotation.</text>
</comment>
<comment type="similarity">
    <text evidence="3 7">Belongs to the PRA1 family.</text>
</comment>
<dbReference type="InParanoid" id="A0A1D6N759"/>
<name>A0A1D6N759_MAIZE</name>
<evidence type="ECO:0000256" key="1">
    <source>
        <dbReference type="ARBA" id="ARBA00002501"/>
    </source>
</evidence>
<evidence type="ECO:0000256" key="4">
    <source>
        <dbReference type="ARBA" id="ARBA00022692"/>
    </source>
</evidence>
<evidence type="ECO:0000256" key="5">
    <source>
        <dbReference type="ARBA" id="ARBA00022989"/>
    </source>
</evidence>
<feature type="transmembrane region" description="Helical" evidence="7">
    <location>
        <begin position="41"/>
        <end position="60"/>
    </location>
</feature>
<gene>
    <name evidence="8" type="ORF">ZEAMMB73_Zm00001d042866</name>
</gene>
<comment type="subcellular location">
    <subcellularLocation>
        <location evidence="2 7">Membrane</location>
        <topology evidence="2 7">Multi-pass membrane protein</topology>
    </subcellularLocation>
</comment>
<dbReference type="InterPro" id="IPR004895">
    <property type="entry name" value="Prenylated_rab_accept_PRA1"/>
</dbReference>
<keyword evidence="4 7" id="KW-0812">Transmembrane</keyword>
<dbReference type="AlphaFoldDB" id="A0A1D6N759"/>
<evidence type="ECO:0000256" key="2">
    <source>
        <dbReference type="ARBA" id="ARBA00004141"/>
    </source>
</evidence>
<keyword evidence="5 7" id="KW-1133">Transmembrane helix</keyword>
<evidence type="ECO:0000313" key="8">
    <source>
        <dbReference type="EMBL" id="ONM36424.1"/>
    </source>
</evidence>
<dbReference type="GO" id="GO:0016192">
    <property type="term" value="P:vesicle-mediated transport"/>
    <property type="evidence" value="ECO:0007669"/>
    <property type="project" value="UniProtKB-ARBA"/>
</dbReference>
<evidence type="ECO:0000256" key="3">
    <source>
        <dbReference type="ARBA" id="ARBA00006483"/>
    </source>
</evidence>
<dbReference type="Pfam" id="PF03208">
    <property type="entry name" value="PRA1"/>
    <property type="match status" value="1"/>
</dbReference>
<dbReference type="PaxDb" id="4577-GRMZM2G096518_P01"/>
<dbReference type="GO" id="GO:0005783">
    <property type="term" value="C:endoplasmic reticulum"/>
    <property type="evidence" value="ECO:0007669"/>
    <property type="project" value="UniProtKB-ARBA"/>
</dbReference>
<dbReference type="EMBL" id="CM007649">
    <property type="protein sequence ID" value="ONM36424.1"/>
    <property type="molecule type" value="Genomic_DNA"/>
</dbReference>
<sequence>MDTLREVDWSTPSCPISEFFSRFTTPESYTKWTRHLKCNLYYYRTNYYILVIFVLGMGFLRKPVAILAALASSNWPQHCVSE</sequence>
<dbReference type="PANTHER" id="PTHR12859">
    <property type="entry name" value="PRA1 PROTEIN"/>
    <property type="match status" value="1"/>
</dbReference>
<dbReference type="eggNOG" id="ENOG502QSIX">
    <property type="taxonomic scope" value="Eukaryota"/>
</dbReference>
<evidence type="ECO:0000256" key="7">
    <source>
        <dbReference type="RuleBase" id="RU363107"/>
    </source>
</evidence>
<keyword evidence="6 7" id="KW-0472">Membrane</keyword>
<reference evidence="8" key="1">
    <citation type="submission" date="2015-12" db="EMBL/GenBank/DDBJ databases">
        <title>Update maize B73 reference genome by single molecule sequencing technologies.</title>
        <authorList>
            <consortium name="Maize Genome Sequencing Project"/>
            <person name="Ware D."/>
        </authorList>
    </citation>
    <scope>NUCLEOTIDE SEQUENCE [LARGE SCALE GENOMIC DNA]</scope>
    <source>
        <tissue evidence="8">Seedling</tissue>
    </source>
</reference>
<organism evidence="8">
    <name type="scientific">Zea mays</name>
    <name type="common">Maize</name>
    <dbReference type="NCBI Taxonomy" id="4577"/>
    <lineage>
        <taxon>Eukaryota</taxon>
        <taxon>Viridiplantae</taxon>
        <taxon>Streptophyta</taxon>
        <taxon>Embryophyta</taxon>
        <taxon>Tracheophyta</taxon>
        <taxon>Spermatophyta</taxon>
        <taxon>Magnoliopsida</taxon>
        <taxon>Liliopsida</taxon>
        <taxon>Poales</taxon>
        <taxon>Poaceae</taxon>
        <taxon>PACMAD clade</taxon>
        <taxon>Panicoideae</taxon>
        <taxon>Andropogonodae</taxon>
        <taxon>Andropogoneae</taxon>
        <taxon>Tripsacinae</taxon>
        <taxon>Zea</taxon>
    </lineage>
</organism>
<dbReference type="ExpressionAtlas" id="A0A1D6N759">
    <property type="expression patterns" value="baseline and differential"/>
</dbReference>
<dbReference type="PANTHER" id="PTHR12859:SF0">
    <property type="entry name" value="PRA1 FAMILY PROTEIN"/>
    <property type="match status" value="1"/>
</dbReference>
<keyword evidence="7" id="KW-0813">Transport</keyword>
<accession>A0A1D6N759</accession>
<evidence type="ECO:0000256" key="6">
    <source>
        <dbReference type="ARBA" id="ARBA00023136"/>
    </source>
</evidence>